<keyword evidence="3" id="KW-1185">Reference proteome</keyword>
<accession>A0A1B4VAY8</accession>
<keyword evidence="1" id="KW-0472">Membrane</keyword>
<protein>
    <submittedName>
        <fullName evidence="2">Membrane protein</fullName>
    </submittedName>
</protein>
<dbReference type="InterPro" id="IPR046027">
    <property type="entry name" value="DUF5985"/>
</dbReference>
<keyword evidence="1" id="KW-1133">Transmembrane helix</keyword>
<dbReference type="KEGG" id="sva:SVA_2536"/>
<feature type="transmembrane region" description="Helical" evidence="1">
    <location>
        <begin position="68"/>
        <end position="85"/>
    </location>
</feature>
<dbReference type="OrthoDB" id="5295794at2"/>
<keyword evidence="1" id="KW-0812">Transmembrane</keyword>
<dbReference type="Proteomes" id="UP000218899">
    <property type="component" value="Chromosome"/>
</dbReference>
<evidence type="ECO:0000313" key="3">
    <source>
        <dbReference type="Proteomes" id="UP000218899"/>
    </source>
</evidence>
<dbReference type="Pfam" id="PF19447">
    <property type="entry name" value="DUF5985"/>
    <property type="match status" value="1"/>
</dbReference>
<name>A0A1B4VAY8_9GAMM</name>
<evidence type="ECO:0000256" key="1">
    <source>
        <dbReference type="SAM" id="Phobius"/>
    </source>
</evidence>
<gene>
    <name evidence="2" type="ORF">SVA_2536</name>
</gene>
<dbReference type="RefSeq" id="WP_096461535.1">
    <property type="nucleotide sequence ID" value="NZ_AP014936.1"/>
</dbReference>
<sequence length="88" mass="10137">METFTLILYLLAIVSSLACTVLLFRGYVRNRTRLLLWSALCFVGLTINNVFLFLDLIIFPAIDLRPTRLMASLVGMLFLLYGFIWESE</sequence>
<dbReference type="AlphaFoldDB" id="A0A1B4VAY8"/>
<dbReference type="EMBL" id="AP014936">
    <property type="protein sequence ID" value="BAU49084.1"/>
    <property type="molecule type" value="Genomic_DNA"/>
</dbReference>
<feature type="transmembrane region" description="Helical" evidence="1">
    <location>
        <begin position="6"/>
        <end position="27"/>
    </location>
</feature>
<proteinExistence type="predicted"/>
<evidence type="ECO:0000313" key="2">
    <source>
        <dbReference type="EMBL" id="BAU49084.1"/>
    </source>
</evidence>
<organism evidence="2 3">
    <name type="scientific">Sulfurifustis variabilis</name>
    <dbReference type="NCBI Taxonomy" id="1675686"/>
    <lineage>
        <taxon>Bacteria</taxon>
        <taxon>Pseudomonadati</taxon>
        <taxon>Pseudomonadota</taxon>
        <taxon>Gammaproteobacteria</taxon>
        <taxon>Acidiferrobacterales</taxon>
        <taxon>Acidiferrobacteraceae</taxon>
        <taxon>Sulfurifustis</taxon>
    </lineage>
</organism>
<feature type="transmembrane region" description="Helical" evidence="1">
    <location>
        <begin position="34"/>
        <end position="62"/>
    </location>
</feature>
<reference evidence="2 3" key="1">
    <citation type="submission" date="2015-08" db="EMBL/GenBank/DDBJ databases">
        <title>Complete genome sequence of Sulfurifustis variabilis.</title>
        <authorList>
            <person name="Miura A."/>
            <person name="Kojima H."/>
            <person name="Fukui M."/>
        </authorList>
    </citation>
    <scope>NUCLEOTIDE SEQUENCE [LARGE SCALE GENOMIC DNA]</scope>
    <source>
        <strain evidence="3">skN76</strain>
    </source>
</reference>